<evidence type="ECO:0000313" key="9">
    <source>
        <dbReference type="EMBL" id="KJE93264.1"/>
    </source>
</evidence>
<sequence length="652" mass="72028">MLLRSALSVVAPARGLSWRNSSVARTFATTTTTTSNSKNNNSDNTATKHAHQHRQQQQQSKKQASATAAGSAAGAAEAHESATRSALLALPQSAYSLHPPARTWQTAAERGDRDTRRSRSPSFNDSPANPWPAARQTTIAEFLRENASKKPDELAPQADPARIPEDMIALSGRIDSKRSSAKTLFYHLVHGEHRLQIVCTERRHDPEEFALLRTGLHRGDIVHVVGYPFLTQMGELSLASVRTRVLAPCIPDIPFKLTDPDIRARQRALDMLANPQLIPRMLKTRHAIFRSIRRMMDAQGFIEVETPSLCALAGGANARPFITKARAISGHPLNLRIAPELYLKQLVIGGIDRVYEIGKQFRNEGMDADHHPEFTTMEMYQAYANFDDLFDFTESLLVSTLNEAKQADKVLAGVFQHHQRVAPKSEEGSDPLSISYQGQTISFQRPFKRISIMPALEEALGEPLPDLAAPTATQDLINLFERRKFHGLPQPPTIPKMIDELVSLFLEPQCINPTFLCYHPKAMSPLARESPENPALSLRFELFVNGFEICNAYAELNNPHEQRARFAEQAKARDAGDDEAQPMDSAFCDALEYGLPPTVGWGMGLDRLVMLLTDSANIREVIPFPMLRPLSGDSAPSNSATAGPTSEVGASE</sequence>
<evidence type="ECO:0000256" key="6">
    <source>
        <dbReference type="ARBA" id="ARBA00030563"/>
    </source>
</evidence>
<reference evidence="10" key="1">
    <citation type="submission" date="2011-02" db="EMBL/GenBank/DDBJ databases">
        <title>The Genome Sequence of Capsaspora owczarzaki ATCC 30864.</title>
        <authorList>
            <person name="Russ C."/>
            <person name="Cuomo C."/>
            <person name="Burger G."/>
            <person name="Gray M.W."/>
            <person name="Holland P.W.H."/>
            <person name="King N."/>
            <person name="Lang F.B.F."/>
            <person name="Roger A.J."/>
            <person name="Ruiz-Trillo I."/>
            <person name="Young S.K."/>
            <person name="Zeng Q."/>
            <person name="Gargeya S."/>
            <person name="Alvarado L."/>
            <person name="Berlin A."/>
            <person name="Chapman S.B."/>
            <person name="Chen Z."/>
            <person name="Freedman E."/>
            <person name="Gellesch M."/>
            <person name="Goldberg J."/>
            <person name="Griggs A."/>
            <person name="Gujja S."/>
            <person name="Heilman E."/>
            <person name="Heiman D."/>
            <person name="Howarth C."/>
            <person name="Mehta T."/>
            <person name="Neiman D."/>
            <person name="Pearson M."/>
            <person name="Roberts A."/>
            <person name="Saif S."/>
            <person name="Shea T."/>
            <person name="Shenoy N."/>
            <person name="Sisk P."/>
            <person name="Stolte C."/>
            <person name="Sykes S."/>
            <person name="White J."/>
            <person name="Yandava C."/>
            <person name="Haas B."/>
            <person name="Nusbaum C."/>
            <person name="Birren B."/>
        </authorList>
    </citation>
    <scope>NUCLEOTIDE SEQUENCE</scope>
    <source>
        <strain evidence="10">ATCC 30864</strain>
    </source>
</reference>
<dbReference type="InterPro" id="IPR018149">
    <property type="entry name" value="Lys-tRNA-synth_II_C"/>
</dbReference>
<name>A0A0D2X2W4_CAPO3</name>
<dbReference type="Pfam" id="PF00152">
    <property type="entry name" value="tRNA-synt_2"/>
    <property type="match status" value="1"/>
</dbReference>
<evidence type="ECO:0000256" key="3">
    <source>
        <dbReference type="ARBA" id="ARBA00022741"/>
    </source>
</evidence>
<dbReference type="NCBIfam" id="TIGR00499">
    <property type="entry name" value="lysS_bact"/>
    <property type="match status" value="1"/>
</dbReference>
<dbReference type="InterPro" id="IPR044136">
    <property type="entry name" value="Lys-tRNA-ligase_II_N"/>
</dbReference>
<dbReference type="Gene3D" id="3.30.930.10">
    <property type="entry name" value="Bira Bifunctional Protein, Domain 2"/>
    <property type="match status" value="1"/>
</dbReference>
<evidence type="ECO:0000256" key="1">
    <source>
        <dbReference type="ARBA" id="ARBA00013166"/>
    </source>
</evidence>
<feature type="compositionally biased region" description="Low complexity" evidence="7">
    <location>
        <begin position="29"/>
        <end position="47"/>
    </location>
</feature>
<feature type="region of interest" description="Disordered" evidence="7">
    <location>
        <begin position="629"/>
        <end position="652"/>
    </location>
</feature>
<dbReference type="EMBL" id="KE346365">
    <property type="protein sequence ID" value="KJE93264.1"/>
    <property type="molecule type" value="Genomic_DNA"/>
</dbReference>
<dbReference type="Proteomes" id="UP000008743">
    <property type="component" value="Unassembled WGS sequence"/>
</dbReference>
<feature type="region of interest" description="Disordered" evidence="7">
    <location>
        <begin position="99"/>
        <end position="133"/>
    </location>
</feature>
<evidence type="ECO:0000259" key="8">
    <source>
        <dbReference type="PROSITE" id="PS50862"/>
    </source>
</evidence>
<dbReference type="InterPro" id="IPR045864">
    <property type="entry name" value="aa-tRNA-synth_II/BPL/LPL"/>
</dbReference>
<feature type="domain" description="Aminoacyl-transfer RNA synthetases class-II family profile" evidence="8">
    <location>
        <begin position="288"/>
        <end position="629"/>
    </location>
</feature>
<dbReference type="GO" id="GO:0005524">
    <property type="term" value="F:ATP binding"/>
    <property type="evidence" value="ECO:0007669"/>
    <property type="project" value="UniProtKB-KW"/>
</dbReference>
<dbReference type="SUPFAM" id="SSF50249">
    <property type="entry name" value="Nucleic acid-binding proteins"/>
    <property type="match status" value="1"/>
</dbReference>
<organism evidence="9 10">
    <name type="scientific">Capsaspora owczarzaki (strain ATCC 30864)</name>
    <dbReference type="NCBI Taxonomy" id="595528"/>
    <lineage>
        <taxon>Eukaryota</taxon>
        <taxon>Filasterea</taxon>
        <taxon>Capsaspora</taxon>
    </lineage>
</organism>
<feature type="compositionally biased region" description="Low complexity" evidence="7">
    <location>
        <begin position="55"/>
        <end position="76"/>
    </location>
</feature>
<keyword evidence="2" id="KW-0436">Ligase</keyword>
<dbReference type="InParanoid" id="A0A0D2X2W4"/>
<dbReference type="OrthoDB" id="21243at2759"/>
<dbReference type="eggNOG" id="KOG1885">
    <property type="taxonomic scope" value="Eukaryota"/>
</dbReference>
<dbReference type="CDD" id="cd04322">
    <property type="entry name" value="LysRS_N"/>
    <property type="match status" value="1"/>
</dbReference>
<accession>A0A0D2X2W4</accession>
<dbReference type="InterPro" id="IPR002313">
    <property type="entry name" value="Lys-tRNA-ligase_II"/>
</dbReference>
<dbReference type="PhylomeDB" id="A0A0D2X2W4"/>
<evidence type="ECO:0000313" key="10">
    <source>
        <dbReference type="Proteomes" id="UP000008743"/>
    </source>
</evidence>
<dbReference type="SUPFAM" id="SSF55681">
    <property type="entry name" value="Class II aaRS and biotin synthetases"/>
    <property type="match status" value="1"/>
</dbReference>
<dbReference type="PANTHER" id="PTHR42918">
    <property type="entry name" value="LYSYL-TRNA SYNTHETASE"/>
    <property type="match status" value="1"/>
</dbReference>
<gene>
    <name evidence="9" type="ORF">CAOG_004076</name>
</gene>
<dbReference type="EC" id="6.1.1.6" evidence="1"/>
<evidence type="ECO:0000256" key="7">
    <source>
        <dbReference type="SAM" id="MobiDB-lite"/>
    </source>
</evidence>
<dbReference type="PANTHER" id="PTHR42918:SF5">
    <property type="entry name" value="LYSINE--TRNA LIGASE, MITOCHONDRIAL"/>
    <property type="match status" value="1"/>
</dbReference>
<dbReference type="GO" id="GO:0004824">
    <property type="term" value="F:lysine-tRNA ligase activity"/>
    <property type="evidence" value="ECO:0007669"/>
    <property type="project" value="UniProtKB-EC"/>
</dbReference>
<dbReference type="InterPro" id="IPR012340">
    <property type="entry name" value="NA-bd_OB-fold"/>
</dbReference>
<dbReference type="InterPro" id="IPR004364">
    <property type="entry name" value="Aa-tRNA-synt_II"/>
</dbReference>
<dbReference type="InterPro" id="IPR006195">
    <property type="entry name" value="aa-tRNA-synth_II"/>
</dbReference>
<evidence type="ECO:0000256" key="2">
    <source>
        <dbReference type="ARBA" id="ARBA00022598"/>
    </source>
</evidence>
<feature type="compositionally biased region" description="Polar residues" evidence="7">
    <location>
        <begin position="634"/>
        <end position="644"/>
    </location>
</feature>
<dbReference type="PRINTS" id="PR00982">
    <property type="entry name" value="TRNASYNTHLYS"/>
</dbReference>
<dbReference type="AlphaFoldDB" id="A0A0D2X2W4"/>
<protein>
    <recommendedName>
        <fullName evidence="1">lysine--tRNA ligase</fullName>
        <ecNumber evidence="1">6.1.1.6</ecNumber>
    </recommendedName>
    <alternativeName>
        <fullName evidence="6">Lysyl-tRNA synthetase</fullName>
    </alternativeName>
</protein>
<dbReference type="STRING" id="595528.A0A0D2X2W4"/>
<dbReference type="Gene3D" id="2.40.50.140">
    <property type="entry name" value="Nucleic acid-binding proteins"/>
    <property type="match status" value="1"/>
</dbReference>
<keyword evidence="4" id="KW-0067">ATP-binding</keyword>
<dbReference type="GO" id="GO:0005829">
    <property type="term" value="C:cytosol"/>
    <property type="evidence" value="ECO:0007669"/>
    <property type="project" value="TreeGrafter"/>
</dbReference>
<dbReference type="PROSITE" id="PS50862">
    <property type="entry name" value="AA_TRNA_LIGASE_II"/>
    <property type="match status" value="1"/>
</dbReference>
<keyword evidence="3" id="KW-0547">Nucleotide-binding</keyword>
<keyword evidence="5 9" id="KW-0030">Aminoacyl-tRNA synthetase</keyword>
<dbReference type="CDD" id="cd00775">
    <property type="entry name" value="LysRS_core"/>
    <property type="match status" value="1"/>
</dbReference>
<evidence type="ECO:0000256" key="4">
    <source>
        <dbReference type="ARBA" id="ARBA00022840"/>
    </source>
</evidence>
<dbReference type="GO" id="GO:0006430">
    <property type="term" value="P:lysyl-tRNA aminoacylation"/>
    <property type="evidence" value="ECO:0007669"/>
    <property type="project" value="InterPro"/>
</dbReference>
<feature type="region of interest" description="Disordered" evidence="7">
    <location>
        <begin position="29"/>
        <end position="84"/>
    </location>
</feature>
<keyword evidence="10" id="KW-1185">Reference proteome</keyword>
<evidence type="ECO:0000256" key="5">
    <source>
        <dbReference type="ARBA" id="ARBA00023146"/>
    </source>
</evidence>
<dbReference type="GO" id="GO:0000049">
    <property type="term" value="F:tRNA binding"/>
    <property type="evidence" value="ECO:0007669"/>
    <property type="project" value="TreeGrafter"/>
</dbReference>
<proteinExistence type="predicted"/>